<dbReference type="KEGG" id="mfu:LILAB_25255"/>
<proteinExistence type="predicted"/>
<protein>
    <recommendedName>
        <fullName evidence="3">Tail terminator</fullName>
    </recommendedName>
</protein>
<evidence type="ECO:0008006" key="3">
    <source>
        <dbReference type="Google" id="ProtNLM"/>
    </source>
</evidence>
<dbReference type="Proteomes" id="UP000000488">
    <property type="component" value="Chromosome"/>
</dbReference>
<reference evidence="1 2" key="1">
    <citation type="journal article" date="2011" name="J. Bacteriol.">
        <title>Genome sequence of the halotolerant marine bacterium Myxococcus fulvus HW-1.</title>
        <authorList>
            <person name="Li Z.F."/>
            <person name="Li X."/>
            <person name="Liu H."/>
            <person name="Liu X."/>
            <person name="Han K."/>
            <person name="Wu Z.H."/>
            <person name="Hu W."/>
            <person name="Li F.F."/>
            <person name="Li Y.Z."/>
        </authorList>
    </citation>
    <scope>NUCLEOTIDE SEQUENCE [LARGE SCALE GENOMIC DNA]</scope>
    <source>
        <strain evidence="2">ATCC BAA-855 / HW-1</strain>
    </source>
</reference>
<dbReference type="AlphaFoldDB" id="F8C7Z2"/>
<gene>
    <name evidence="1" type="ordered locus">LILAB_25255</name>
</gene>
<evidence type="ECO:0000313" key="1">
    <source>
        <dbReference type="EMBL" id="AEI66944.1"/>
    </source>
</evidence>
<dbReference type="EMBL" id="CP002830">
    <property type="protein sequence ID" value="AEI66944.1"/>
    <property type="molecule type" value="Genomic_DNA"/>
</dbReference>
<organism evidence="1 2">
    <name type="scientific">Myxococcus fulvus (strain ATCC BAA-855 / HW-1)</name>
    <dbReference type="NCBI Taxonomy" id="483219"/>
    <lineage>
        <taxon>Bacteria</taxon>
        <taxon>Pseudomonadati</taxon>
        <taxon>Myxococcota</taxon>
        <taxon>Myxococcia</taxon>
        <taxon>Myxococcales</taxon>
        <taxon>Cystobacterineae</taxon>
        <taxon>Myxococcaceae</taxon>
        <taxon>Myxococcus</taxon>
    </lineage>
</organism>
<sequence>MTPRDVELELAAFLEGAGLELSTTTNPPTLYPGPFPTSAPPRFVCIRHTGGEGGLYLGTRRGVLSADVQVVVRGPRASYTDTRELAVRCWTALHLAPVPGYVDVRCEGAGPTYMGPDGEGGPRFAFNLTARYSA</sequence>
<dbReference type="HOGENOM" id="CLU_1893949_0_0_7"/>
<dbReference type="STRING" id="483219.LILAB_25255"/>
<accession>F8C7Z2</accession>
<name>F8C7Z2_MYXFH</name>
<evidence type="ECO:0000313" key="2">
    <source>
        <dbReference type="Proteomes" id="UP000000488"/>
    </source>
</evidence>